<gene>
    <name evidence="1" type="ORF">BO88DRAFT_155924</name>
</gene>
<protein>
    <submittedName>
        <fullName evidence="1">Uncharacterized protein</fullName>
    </submittedName>
</protein>
<accession>A0A319AX78</accession>
<sequence>MIDNWCGCGFESSDSFHKFQMSSNSPSSVLRDIRTTRPQVRTVRCMSWVGLGWFAPKANRSAAVWSIRLGGEMTRISERFAVGKRKKSQCFASDVHNVCSQRIHQRECLIPSTLLDPLNRTTILLLVRKYASIFRQALPPTTMRYSVAIAHAGWILRQQLTVSASHFKQSC</sequence>
<reference evidence="1" key="1">
    <citation type="submission" date="2016-12" db="EMBL/GenBank/DDBJ databases">
        <title>The genomes of Aspergillus section Nigri reveals drivers in fungal speciation.</title>
        <authorList>
            <consortium name="DOE Joint Genome Institute"/>
            <person name="Vesth T.C."/>
            <person name="Nybo J."/>
            <person name="Theobald S."/>
            <person name="Brandl J."/>
            <person name="Frisvad J.C."/>
            <person name="Nielsen K.F."/>
            <person name="Lyhne E.K."/>
            <person name="Kogle M.E."/>
            <person name="Kuo A."/>
            <person name="Riley R."/>
            <person name="Clum A."/>
            <person name="Nolan M."/>
            <person name="Lipzen A."/>
            <person name="Salamov A."/>
            <person name="Henrissat B."/>
            <person name="Wiebenga A."/>
            <person name="De Vries R.P."/>
            <person name="Grigoriev I.V."/>
            <person name="Mortensen U.H."/>
            <person name="Andersen M.R."/>
            <person name="Baker S.E."/>
        </authorList>
    </citation>
    <scope>NUCLEOTIDE SEQUENCE [LARGE SCALE GENOMIC DNA]</scope>
    <source>
        <strain evidence="1">CBS 113365</strain>
    </source>
</reference>
<dbReference type="RefSeq" id="XP_025558691.1">
    <property type="nucleotide sequence ID" value="XM_025701557.1"/>
</dbReference>
<evidence type="ECO:0000313" key="1">
    <source>
        <dbReference type="EMBL" id="PYH64897.1"/>
    </source>
</evidence>
<dbReference type="GeneID" id="37206149"/>
<dbReference type="EMBL" id="KZ821641">
    <property type="protein sequence ID" value="PYH64897.1"/>
    <property type="molecule type" value="Genomic_DNA"/>
</dbReference>
<evidence type="ECO:0000313" key="2">
    <source>
        <dbReference type="Proteomes" id="UP000248405"/>
    </source>
</evidence>
<name>A0A319AX78_ASPVC</name>
<dbReference type="Proteomes" id="UP000248405">
    <property type="component" value="Unassembled WGS sequence"/>
</dbReference>
<organism evidence="1 2">
    <name type="scientific">Aspergillus vadensis (strain CBS 113365 / IMI 142717 / IBT 24658)</name>
    <dbReference type="NCBI Taxonomy" id="1448311"/>
    <lineage>
        <taxon>Eukaryota</taxon>
        <taxon>Fungi</taxon>
        <taxon>Dikarya</taxon>
        <taxon>Ascomycota</taxon>
        <taxon>Pezizomycotina</taxon>
        <taxon>Eurotiomycetes</taxon>
        <taxon>Eurotiomycetidae</taxon>
        <taxon>Eurotiales</taxon>
        <taxon>Aspergillaceae</taxon>
        <taxon>Aspergillus</taxon>
        <taxon>Aspergillus subgen. Circumdati</taxon>
    </lineage>
</organism>
<dbReference type="AlphaFoldDB" id="A0A319AX78"/>
<keyword evidence="2" id="KW-1185">Reference proteome</keyword>
<proteinExistence type="predicted"/>